<keyword evidence="5 7" id="KW-1133">Transmembrane helix</keyword>
<dbReference type="Proteomes" id="UP001527882">
    <property type="component" value="Unassembled WGS sequence"/>
</dbReference>
<keyword evidence="2" id="KW-0813">Transport</keyword>
<organism evidence="9 10">
    <name type="scientific">Paenibacillus gyeongsangnamensis</name>
    <dbReference type="NCBI Taxonomy" id="3388067"/>
    <lineage>
        <taxon>Bacteria</taxon>
        <taxon>Bacillati</taxon>
        <taxon>Bacillota</taxon>
        <taxon>Bacilli</taxon>
        <taxon>Bacillales</taxon>
        <taxon>Paenibacillaceae</taxon>
        <taxon>Paenibacillus</taxon>
    </lineage>
</organism>
<evidence type="ECO:0000256" key="5">
    <source>
        <dbReference type="ARBA" id="ARBA00022989"/>
    </source>
</evidence>
<evidence type="ECO:0000256" key="6">
    <source>
        <dbReference type="ARBA" id="ARBA00023136"/>
    </source>
</evidence>
<feature type="transmembrane region" description="Helical" evidence="7">
    <location>
        <begin position="12"/>
        <end position="28"/>
    </location>
</feature>
<keyword evidence="4 7" id="KW-0812">Transmembrane</keyword>
<dbReference type="PANTHER" id="PTHR43124">
    <property type="entry name" value="PURINE EFFLUX PUMP PBUE"/>
    <property type="match status" value="1"/>
</dbReference>
<evidence type="ECO:0000313" key="9">
    <source>
        <dbReference type="EMBL" id="MCZ8510896.1"/>
    </source>
</evidence>
<accession>A0ABT4Q1Y8</accession>
<evidence type="ECO:0000256" key="7">
    <source>
        <dbReference type="SAM" id="Phobius"/>
    </source>
</evidence>
<evidence type="ECO:0000259" key="8">
    <source>
        <dbReference type="PROSITE" id="PS50850"/>
    </source>
</evidence>
<dbReference type="InterPro" id="IPR011701">
    <property type="entry name" value="MFS"/>
</dbReference>
<proteinExistence type="predicted"/>
<feature type="transmembrane region" description="Helical" evidence="7">
    <location>
        <begin position="60"/>
        <end position="81"/>
    </location>
</feature>
<reference evidence="9 10" key="1">
    <citation type="submission" date="2022-12" db="EMBL/GenBank/DDBJ databases">
        <title>Draft genome sequence of Paenibacillus sp. dW9.</title>
        <authorList>
            <person name="Choi E.-W."/>
            <person name="Kim D.-U."/>
        </authorList>
    </citation>
    <scope>NUCLEOTIDE SEQUENCE [LARGE SCALE GENOMIC DNA]</scope>
    <source>
        <strain evidence="10">dW9</strain>
    </source>
</reference>
<dbReference type="InterPro" id="IPR036259">
    <property type="entry name" value="MFS_trans_sf"/>
</dbReference>
<evidence type="ECO:0000256" key="1">
    <source>
        <dbReference type="ARBA" id="ARBA00004651"/>
    </source>
</evidence>
<evidence type="ECO:0000256" key="2">
    <source>
        <dbReference type="ARBA" id="ARBA00022448"/>
    </source>
</evidence>
<dbReference type="PANTHER" id="PTHR43124:SF3">
    <property type="entry name" value="CHLORAMPHENICOL EFFLUX PUMP RV0191"/>
    <property type="match status" value="1"/>
</dbReference>
<dbReference type="Gene3D" id="1.20.1720.10">
    <property type="entry name" value="Multidrug resistance protein D"/>
    <property type="match status" value="1"/>
</dbReference>
<dbReference type="EMBL" id="JAQAGZ010000001">
    <property type="protein sequence ID" value="MCZ8510896.1"/>
    <property type="molecule type" value="Genomic_DNA"/>
</dbReference>
<dbReference type="Pfam" id="PF07690">
    <property type="entry name" value="MFS_1"/>
    <property type="match status" value="1"/>
</dbReference>
<feature type="transmembrane region" description="Helical" evidence="7">
    <location>
        <begin position="88"/>
        <end position="110"/>
    </location>
</feature>
<protein>
    <submittedName>
        <fullName evidence="9">MFS transporter</fullName>
    </submittedName>
</protein>
<evidence type="ECO:0000256" key="4">
    <source>
        <dbReference type="ARBA" id="ARBA00022692"/>
    </source>
</evidence>
<comment type="subcellular location">
    <subcellularLocation>
        <location evidence="1">Cell membrane</location>
        <topology evidence="1">Multi-pass membrane protein</topology>
    </subcellularLocation>
</comment>
<feature type="transmembrane region" description="Helical" evidence="7">
    <location>
        <begin position="116"/>
        <end position="134"/>
    </location>
</feature>
<sequence length="153" mass="16449">MNDTAVKNGDRLLRILVVALIFSVMNGTMFKTFGLILFAFGSFVGMLAFDYWMVVLGRVLQASGAGVLPATAMIIPTRYFAPEKRGRALGTSAIGLALGSALGPIIAGLISNFGSWRLLFVVGAIMLALFIVRVRAVSNPFNQPEIFANRSFS</sequence>
<feature type="domain" description="Major facilitator superfamily (MFS) profile" evidence="8">
    <location>
        <begin position="1"/>
        <end position="153"/>
    </location>
</feature>
<name>A0ABT4Q1Y8_9BACL</name>
<evidence type="ECO:0000256" key="3">
    <source>
        <dbReference type="ARBA" id="ARBA00022475"/>
    </source>
</evidence>
<keyword evidence="3" id="KW-1003">Cell membrane</keyword>
<comment type="caution">
    <text evidence="9">The sequence shown here is derived from an EMBL/GenBank/DDBJ whole genome shotgun (WGS) entry which is preliminary data.</text>
</comment>
<evidence type="ECO:0000313" key="10">
    <source>
        <dbReference type="Proteomes" id="UP001527882"/>
    </source>
</evidence>
<dbReference type="SUPFAM" id="SSF103473">
    <property type="entry name" value="MFS general substrate transporter"/>
    <property type="match status" value="1"/>
</dbReference>
<gene>
    <name evidence="9" type="ORF">O9H85_00270</name>
</gene>
<dbReference type="InterPro" id="IPR020846">
    <property type="entry name" value="MFS_dom"/>
</dbReference>
<keyword evidence="6 7" id="KW-0472">Membrane</keyword>
<keyword evidence="10" id="KW-1185">Reference proteome</keyword>
<dbReference type="PROSITE" id="PS50850">
    <property type="entry name" value="MFS"/>
    <property type="match status" value="1"/>
</dbReference>
<dbReference type="InterPro" id="IPR050189">
    <property type="entry name" value="MFS_Efflux_Transporters"/>
</dbReference>